<keyword evidence="1" id="KW-0732">Signal</keyword>
<dbReference type="Pfam" id="PF01822">
    <property type="entry name" value="WSC"/>
    <property type="match status" value="1"/>
</dbReference>
<reference evidence="3" key="1">
    <citation type="journal article" date="2023" name="BMC Genomics">
        <title>Chromosome-level genome assemblies of Cutaneotrichosporon spp. (Trichosporonales, Basidiomycota) reveal imbalanced evolution between nucleotide sequences and chromosome synteny.</title>
        <authorList>
            <person name="Kobayashi Y."/>
            <person name="Kayamori A."/>
            <person name="Aoki K."/>
            <person name="Shiwa Y."/>
            <person name="Matsutani M."/>
            <person name="Fujita N."/>
            <person name="Sugita T."/>
            <person name="Iwasaki W."/>
            <person name="Tanaka N."/>
            <person name="Takashima M."/>
        </authorList>
    </citation>
    <scope>NUCLEOTIDE SEQUENCE</scope>
    <source>
        <strain evidence="3">HIS019</strain>
    </source>
</reference>
<evidence type="ECO:0000256" key="1">
    <source>
        <dbReference type="SAM" id="SignalP"/>
    </source>
</evidence>
<protein>
    <recommendedName>
        <fullName evidence="2">WSC domain-containing protein</fullName>
    </recommendedName>
</protein>
<organism evidence="3 4">
    <name type="scientific">Cutaneotrichosporon cavernicola</name>
    <dbReference type="NCBI Taxonomy" id="279322"/>
    <lineage>
        <taxon>Eukaryota</taxon>
        <taxon>Fungi</taxon>
        <taxon>Dikarya</taxon>
        <taxon>Basidiomycota</taxon>
        <taxon>Agaricomycotina</taxon>
        <taxon>Tremellomycetes</taxon>
        <taxon>Trichosporonales</taxon>
        <taxon>Trichosporonaceae</taxon>
        <taxon>Cutaneotrichosporon</taxon>
    </lineage>
</organism>
<feature type="signal peptide" evidence="1">
    <location>
        <begin position="1"/>
        <end position="19"/>
    </location>
</feature>
<dbReference type="EMBL" id="AP028217">
    <property type="protein sequence ID" value="BEI94194.1"/>
    <property type="molecule type" value="Genomic_DNA"/>
</dbReference>
<evidence type="ECO:0000313" key="3">
    <source>
        <dbReference type="EMBL" id="BEI94194.1"/>
    </source>
</evidence>
<keyword evidence="4" id="KW-1185">Reference proteome</keyword>
<dbReference type="InterPro" id="IPR002889">
    <property type="entry name" value="WSC_carb-bd"/>
</dbReference>
<evidence type="ECO:0000313" key="4">
    <source>
        <dbReference type="Proteomes" id="UP001233271"/>
    </source>
</evidence>
<dbReference type="RefSeq" id="XP_060459459.1">
    <property type="nucleotide sequence ID" value="XM_060603135.1"/>
</dbReference>
<dbReference type="PROSITE" id="PS51212">
    <property type="entry name" value="WSC"/>
    <property type="match status" value="1"/>
</dbReference>
<feature type="chain" id="PRO_5041454074" description="WSC domain-containing protein" evidence="1">
    <location>
        <begin position="20"/>
        <end position="123"/>
    </location>
</feature>
<proteinExistence type="predicted"/>
<gene>
    <name evidence="3" type="ORF">CcaverHIS019_0606530</name>
</gene>
<feature type="domain" description="WSC" evidence="2">
    <location>
        <begin position="30"/>
        <end position="123"/>
    </location>
</feature>
<dbReference type="Proteomes" id="UP001233271">
    <property type="component" value="Chromosome 6"/>
</dbReference>
<dbReference type="SMART" id="SM00321">
    <property type="entry name" value="WSC"/>
    <property type="match status" value="1"/>
</dbReference>
<name>A0AA48L933_9TREE</name>
<sequence length="123" mass="13652">MFSLLVVLLPFISASPVELETRDRATTPAGWKSYGCHFDCYDGMNRYLPHKAYSNDLNSPRKCTKACEKAGYKFAGVQFGKECWCGNELGGQLTDDKECFIQCPKAAKETCGGPCRNFIYGLA</sequence>
<dbReference type="KEGG" id="ccac:CcaHIS019_0606530"/>
<evidence type="ECO:0000259" key="2">
    <source>
        <dbReference type="PROSITE" id="PS51212"/>
    </source>
</evidence>
<accession>A0AA48L933</accession>
<dbReference type="GeneID" id="85498064"/>
<dbReference type="AlphaFoldDB" id="A0AA48L933"/>